<protein>
    <submittedName>
        <fullName evidence="2">Uncharacterized protein</fullName>
    </submittedName>
</protein>
<organism evidence="2 3">
    <name type="scientific">Symbiodinium microadriaticum</name>
    <name type="common">Dinoflagellate</name>
    <name type="synonym">Zooxanthella microadriatica</name>
    <dbReference type="NCBI Taxonomy" id="2951"/>
    <lineage>
        <taxon>Eukaryota</taxon>
        <taxon>Sar</taxon>
        <taxon>Alveolata</taxon>
        <taxon>Dinophyceae</taxon>
        <taxon>Suessiales</taxon>
        <taxon>Symbiodiniaceae</taxon>
        <taxon>Symbiodinium</taxon>
    </lineage>
</organism>
<dbReference type="EMBL" id="LSRX01001437">
    <property type="protein sequence ID" value="OLP79897.1"/>
    <property type="molecule type" value="Genomic_DNA"/>
</dbReference>
<evidence type="ECO:0000313" key="2">
    <source>
        <dbReference type="EMBL" id="OLP79897.1"/>
    </source>
</evidence>
<proteinExistence type="predicted"/>
<dbReference type="OrthoDB" id="10481938at2759"/>
<evidence type="ECO:0000313" key="3">
    <source>
        <dbReference type="Proteomes" id="UP000186817"/>
    </source>
</evidence>
<accession>A0A1Q9CAP2</accession>
<gene>
    <name evidence="2" type="ORF">AK812_SmicGene39766</name>
</gene>
<dbReference type="Proteomes" id="UP000186817">
    <property type="component" value="Unassembled WGS sequence"/>
</dbReference>
<dbReference type="AlphaFoldDB" id="A0A1Q9CAP2"/>
<sequence>MEGFGVCDVLFPLPVPFPSLPILLPCSAALSSPFPFSPPIHFLSGTSKPAKPDRQISGYLCLRTGVEAKDTTHTRWERLTALEKRMCDLFKSKSGMWQVKQELYELVLHDLDAPFGRMEDIARQTQIRSELRGILTSVVEIIGVFPSGGEWGKHTAIDIRSRASLIAVSFSDLVRSTPRPFLKQLNGPIKCWRPLSEGEMTKRRKRRGLDSTKGAGKGKNGTSKPAKPDRQISGYLCLRTGVEAKDTTRTRWEGLTALEKRMCDLFKSKSGICQVQEELYELVLHDLDAPYGRMEDIARHTQIRSELRGILTSVEEIIGVFPSGGEWGKHTAIDIRFRASR</sequence>
<reference evidence="2 3" key="1">
    <citation type="submission" date="2016-02" db="EMBL/GenBank/DDBJ databases">
        <title>Genome analysis of coral dinoflagellate symbionts highlights evolutionary adaptations to a symbiotic lifestyle.</title>
        <authorList>
            <person name="Aranda M."/>
            <person name="Li Y."/>
            <person name="Liew Y.J."/>
            <person name="Baumgarten S."/>
            <person name="Simakov O."/>
            <person name="Wilson M."/>
            <person name="Piel J."/>
            <person name="Ashoor H."/>
            <person name="Bougouffa S."/>
            <person name="Bajic V.B."/>
            <person name="Ryu T."/>
            <person name="Ravasi T."/>
            <person name="Bayer T."/>
            <person name="Micklem G."/>
            <person name="Kim H."/>
            <person name="Bhak J."/>
            <person name="Lajeunesse T.C."/>
            <person name="Voolstra C.R."/>
        </authorList>
    </citation>
    <scope>NUCLEOTIDE SEQUENCE [LARGE SCALE GENOMIC DNA]</scope>
    <source>
        <strain evidence="2 3">CCMP2467</strain>
    </source>
</reference>
<keyword evidence="3" id="KW-1185">Reference proteome</keyword>
<evidence type="ECO:0000256" key="1">
    <source>
        <dbReference type="SAM" id="MobiDB-lite"/>
    </source>
</evidence>
<comment type="caution">
    <text evidence="2">The sequence shown here is derived from an EMBL/GenBank/DDBJ whole genome shotgun (WGS) entry which is preliminary data.</text>
</comment>
<feature type="region of interest" description="Disordered" evidence="1">
    <location>
        <begin position="196"/>
        <end position="230"/>
    </location>
</feature>
<name>A0A1Q9CAP2_SYMMI</name>